<reference evidence="1" key="1">
    <citation type="journal article" date="2014" name="Front. Microbiol.">
        <title>High frequency of phylogenetically diverse reductive dehalogenase-homologous genes in deep subseafloor sedimentary metagenomes.</title>
        <authorList>
            <person name="Kawai M."/>
            <person name="Futagami T."/>
            <person name="Toyoda A."/>
            <person name="Takaki Y."/>
            <person name="Nishi S."/>
            <person name="Hori S."/>
            <person name="Arai W."/>
            <person name="Tsubouchi T."/>
            <person name="Morono Y."/>
            <person name="Uchiyama I."/>
            <person name="Ito T."/>
            <person name="Fujiyama A."/>
            <person name="Inagaki F."/>
            <person name="Takami H."/>
        </authorList>
    </citation>
    <scope>NUCLEOTIDE SEQUENCE</scope>
    <source>
        <strain evidence="1">Expedition CK06-06</strain>
    </source>
</reference>
<proteinExistence type="predicted"/>
<sequence>MKVGSMGILWVEFKIHIKNINKKIRKMIEMNDLRKKLKIPDDALKVINDFLLDEKNPLINDLLDIVDKYGGIEEINRKAEEASKVENLLEKLKKKKPEYVKDIEWLISQRDNNSFISIADYRKRILGDKAS</sequence>
<gene>
    <name evidence="1" type="ORF">S01H4_07354</name>
</gene>
<accession>X0ZSQ0</accession>
<name>X0ZSQ0_9ZZZZ</name>
<feature type="non-terminal residue" evidence="1">
    <location>
        <position position="131"/>
    </location>
</feature>
<organism evidence="1">
    <name type="scientific">marine sediment metagenome</name>
    <dbReference type="NCBI Taxonomy" id="412755"/>
    <lineage>
        <taxon>unclassified sequences</taxon>
        <taxon>metagenomes</taxon>
        <taxon>ecological metagenomes</taxon>
    </lineage>
</organism>
<comment type="caution">
    <text evidence="1">The sequence shown here is derived from an EMBL/GenBank/DDBJ whole genome shotgun (WGS) entry which is preliminary data.</text>
</comment>
<protein>
    <submittedName>
        <fullName evidence="1">Uncharacterized protein</fullName>
    </submittedName>
</protein>
<dbReference type="AlphaFoldDB" id="X0ZSQ0"/>
<evidence type="ECO:0000313" key="1">
    <source>
        <dbReference type="EMBL" id="GAG61037.1"/>
    </source>
</evidence>
<dbReference type="EMBL" id="BART01002398">
    <property type="protein sequence ID" value="GAG61037.1"/>
    <property type="molecule type" value="Genomic_DNA"/>
</dbReference>